<organism evidence="1 2">
    <name type="scientific">Orchesella dallaii</name>
    <dbReference type="NCBI Taxonomy" id="48710"/>
    <lineage>
        <taxon>Eukaryota</taxon>
        <taxon>Metazoa</taxon>
        <taxon>Ecdysozoa</taxon>
        <taxon>Arthropoda</taxon>
        <taxon>Hexapoda</taxon>
        <taxon>Collembola</taxon>
        <taxon>Entomobryomorpha</taxon>
        <taxon>Entomobryoidea</taxon>
        <taxon>Orchesellidae</taxon>
        <taxon>Orchesellinae</taxon>
        <taxon>Orchesella</taxon>
    </lineage>
</organism>
<name>A0ABP1RTN7_9HEXA</name>
<gene>
    <name evidence="1" type="ORF">ODALV1_LOCUS25877</name>
</gene>
<protein>
    <submittedName>
        <fullName evidence="1">Uncharacterized protein</fullName>
    </submittedName>
</protein>
<proteinExistence type="predicted"/>
<reference evidence="1 2" key="1">
    <citation type="submission" date="2024-08" db="EMBL/GenBank/DDBJ databases">
        <authorList>
            <person name="Cucini C."/>
            <person name="Frati F."/>
        </authorList>
    </citation>
    <scope>NUCLEOTIDE SEQUENCE [LARGE SCALE GENOMIC DNA]</scope>
</reference>
<comment type="caution">
    <text evidence="1">The sequence shown here is derived from an EMBL/GenBank/DDBJ whole genome shotgun (WGS) entry which is preliminary data.</text>
</comment>
<dbReference type="EMBL" id="CAXLJM020000107">
    <property type="protein sequence ID" value="CAL8135208.1"/>
    <property type="molecule type" value="Genomic_DNA"/>
</dbReference>
<evidence type="ECO:0000313" key="2">
    <source>
        <dbReference type="Proteomes" id="UP001642540"/>
    </source>
</evidence>
<evidence type="ECO:0000313" key="1">
    <source>
        <dbReference type="EMBL" id="CAL8135208.1"/>
    </source>
</evidence>
<sequence>MDLPPLSVPIITQRMREGRTYWTYNKIYLPIELPLPLELQSKDGYIRCPFSNYFQKCEANISLDCDHICTQIDLQKFTLNTKPWNCEAEIVIRGDPKSYYNRPHIFNHDWIGHNHETGEMQINPISQMIPTYQSLKILIVPKTHVINGYGRRTHGLRPASDSAVVHGELSWLYDWFNFLFRDPDHKSGSRSEKTSSFYEGSRVSTVARYLLYLFCTDLVPSATEMNITTVYSLTLLYGQYDYPLSRLVYLVLLSEYTKTVSCWNKNSISCGLFVDVRMLLSEVSFDNEWCTTHTCYYAPEQSSLKNWEGKTFSKTSDNLLTAYVQLWSTIFKNQTVGVTSSDKVFTSCISTWRCLSRVTQDFWKKSQLGITLGITHGFGLSGEYSPITVINSKYSLGFVCCGLPPQSSLAFKDLVNIFDLVEDKFQIFTRMFSGEAKLTNARGFTQVSPHNFAYSASFDIRDQKKVGISEIAEIVKDMTKHNISLDARTKFSTLYKHSKLHTFMMEDLSRLSVGNYDFKNSTIDDFQATESDYFFKSLETCGRTAVVLPLKLAYEHFQKLKKGGKATVYFGKEILHKRNLGFYFEGWLPEYAVSGIKGISQSGIWNRLYDIYGVSHKNLWLIDLTLFLGTDYVMWNNYIYRKSVNVGRTVLYCIVWKHLN</sequence>
<dbReference type="Proteomes" id="UP001642540">
    <property type="component" value="Unassembled WGS sequence"/>
</dbReference>
<keyword evidence="2" id="KW-1185">Reference proteome</keyword>
<accession>A0ABP1RTN7</accession>